<proteinExistence type="predicted"/>
<evidence type="ECO:0000313" key="2">
    <source>
        <dbReference type="Proteomes" id="UP000198378"/>
    </source>
</evidence>
<dbReference type="PROSITE" id="PS50846">
    <property type="entry name" value="HMA_2"/>
    <property type="match status" value="1"/>
</dbReference>
<sequence length="68" mass="7723">MAEATFYIDGATSPQPIARIERLLSGLDGVERSLVDTEDGEVKVQFDEKKISKERIILTLQQHGFRFQ</sequence>
<name>A0A226Q0R4_9BACL</name>
<dbReference type="InterPro" id="IPR006121">
    <property type="entry name" value="HMA_dom"/>
</dbReference>
<dbReference type="Gene3D" id="3.30.70.100">
    <property type="match status" value="1"/>
</dbReference>
<gene>
    <name evidence="1" type="ORF">B9L19_09680</name>
</gene>
<organism evidence="1 2">
    <name type="scientific">Geobacillus thermocatenulatus</name>
    <dbReference type="NCBI Taxonomy" id="33938"/>
    <lineage>
        <taxon>Bacteria</taxon>
        <taxon>Bacillati</taxon>
        <taxon>Bacillota</taxon>
        <taxon>Bacilli</taxon>
        <taxon>Bacillales</taxon>
        <taxon>Anoxybacillaceae</taxon>
        <taxon>Geobacillus</taxon>
        <taxon>Geobacillus thermoleovorans group</taxon>
    </lineage>
</organism>
<keyword evidence="2" id="KW-1185">Reference proteome</keyword>
<dbReference type="InterPro" id="IPR036163">
    <property type="entry name" value="HMA_dom_sf"/>
</dbReference>
<reference evidence="1 2" key="1">
    <citation type="submission" date="2017-05" db="EMBL/GenBank/DDBJ databases">
        <title>The genome sequence of Geobacillus thermocatenulatus DSM 730.</title>
        <authorList>
            <person name="Ramaloko W.T."/>
            <person name="Koen N."/>
            <person name="Polliack S."/>
            <person name="Aliyu H."/>
            <person name="Lebre P."/>
            <person name="Mohr T."/>
            <person name="Oswald F."/>
            <person name="Zwick M."/>
            <person name="Neumann A."/>
            <person name="Syldatk C."/>
            <person name="Cowan D."/>
            <person name="De Maayer P."/>
        </authorList>
    </citation>
    <scope>NUCLEOTIDE SEQUENCE [LARGE SCALE GENOMIC DNA]</scope>
    <source>
        <strain evidence="1 2">BGSC 93A1</strain>
    </source>
</reference>
<dbReference type="AlphaFoldDB" id="A0A226Q0R4"/>
<protein>
    <submittedName>
        <fullName evidence="1">Uncharacterized protein</fullName>
    </submittedName>
</protein>
<dbReference type="KEGG" id="gtm:GT3921_10770"/>
<dbReference type="SUPFAM" id="SSF55008">
    <property type="entry name" value="HMA, heavy metal-associated domain"/>
    <property type="match status" value="1"/>
</dbReference>
<dbReference type="GO" id="GO:0046872">
    <property type="term" value="F:metal ion binding"/>
    <property type="evidence" value="ECO:0007669"/>
    <property type="project" value="InterPro"/>
</dbReference>
<accession>A0A226Q0R4</accession>
<comment type="caution">
    <text evidence="1">The sequence shown here is derived from an EMBL/GenBank/DDBJ whole genome shotgun (WGS) entry which is preliminary data.</text>
</comment>
<dbReference type="RefSeq" id="WP_025950625.1">
    <property type="nucleotide sequence ID" value="NZ_CP018058.1"/>
</dbReference>
<evidence type="ECO:0000313" key="1">
    <source>
        <dbReference type="EMBL" id="OXB85865.1"/>
    </source>
</evidence>
<dbReference type="Pfam" id="PF00403">
    <property type="entry name" value="HMA"/>
    <property type="match status" value="1"/>
</dbReference>
<dbReference type="EMBL" id="NEWK01000002">
    <property type="protein sequence ID" value="OXB85865.1"/>
    <property type="molecule type" value="Genomic_DNA"/>
</dbReference>
<dbReference type="CDD" id="cd00371">
    <property type="entry name" value="HMA"/>
    <property type="match status" value="1"/>
</dbReference>
<dbReference type="Proteomes" id="UP000198378">
    <property type="component" value="Unassembled WGS sequence"/>
</dbReference>